<reference evidence="1 2" key="1">
    <citation type="submission" date="2020-04" db="EMBL/GenBank/DDBJ databases">
        <title>Genome sequencing of novel species.</title>
        <authorList>
            <person name="Heo J."/>
            <person name="Kim S.-J."/>
            <person name="Kim J.-S."/>
            <person name="Hong S.-B."/>
            <person name="Kwon S.-W."/>
        </authorList>
    </citation>
    <scope>NUCLEOTIDE SEQUENCE [LARGE SCALE GENOMIC DNA]</scope>
    <source>
        <strain evidence="1 2">CJU-R4</strain>
    </source>
</reference>
<keyword evidence="2" id="KW-1185">Reference proteome</keyword>
<evidence type="ECO:0000313" key="2">
    <source>
        <dbReference type="Proteomes" id="UP000501128"/>
    </source>
</evidence>
<protein>
    <submittedName>
        <fullName evidence="1">Uncharacterized protein</fullName>
    </submittedName>
</protein>
<sequence>MNREFKLLGEHLQKTIIPSSLTGKTTTKSDSLFRSYVLSNNDLSADSLVVYLTTKRVDSLEINAKKYKAFSDIGLVKKQIETILCSNSKATIALLIDPPSTAISSQLTITDIQQNCNMSTLTVQAVGGNGSPIMYGIDGLSSGQLSNKLTLPKDMRNGKSFAVFAMQKGQRVRKQFTTSCPLTSPQGTVEESSTISRRTVVSRRWTRVAGSNFCVGSCILAYTEKDNLGNTRERRVDNYAGCCPANN</sequence>
<proteinExistence type="predicted"/>
<gene>
    <name evidence="1" type="ORF">HH216_10870</name>
</gene>
<name>A0A7L5DKD1_9BACT</name>
<dbReference type="AlphaFoldDB" id="A0A7L5DKD1"/>
<evidence type="ECO:0000313" key="1">
    <source>
        <dbReference type="EMBL" id="QJD78876.1"/>
    </source>
</evidence>
<dbReference type="KEGG" id="srho:HH216_10870"/>
<dbReference type="Proteomes" id="UP000501128">
    <property type="component" value="Chromosome"/>
</dbReference>
<accession>A0A7L5DKD1</accession>
<organism evidence="1 2">
    <name type="scientific">Spirosoma rhododendri</name>
    <dbReference type="NCBI Taxonomy" id="2728024"/>
    <lineage>
        <taxon>Bacteria</taxon>
        <taxon>Pseudomonadati</taxon>
        <taxon>Bacteroidota</taxon>
        <taxon>Cytophagia</taxon>
        <taxon>Cytophagales</taxon>
        <taxon>Cytophagaceae</taxon>
        <taxon>Spirosoma</taxon>
    </lineage>
</organism>
<dbReference type="RefSeq" id="WP_169550843.1">
    <property type="nucleotide sequence ID" value="NZ_CP051677.1"/>
</dbReference>
<dbReference type="EMBL" id="CP051677">
    <property type="protein sequence ID" value="QJD78876.1"/>
    <property type="molecule type" value="Genomic_DNA"/>
</dbReference>